<proteinExistence type="predicted"/>
<protein>
    <submittedName>
        <fullName evidence="1">Uncharacterized protein</fullName>
    </submittedName>
</protein>
<name>A0A371FQ15_MUCPR</name>
<accession>A0A371FQ15</accession>
<dbReference type="AlphaFoldDB" id="A0A371FQ15"/>
<organism evidence="1 2">
    <name type="scientific">Mucuna pruriens</name>
    <name type="common">Velvet bean</name>
    <name type="synonym">Dolichos pruriens</name>
    <dbReference type="NCBI Taxonomy" id="157652"/>
    <lineage>
        <taxon>Eukaryota</taxon>
        <taxon>Viridiplantae</taxon>
        <taxon>Streptophyta</taxon>
        <taxon>Embryophyta</taxon>
        <taxon>Tracheophyta</taxon>
        <taxon>Spermatophyta</taxon>
        <taxon>Magnoliopsida</taxon>
        <taxon>eudicotyledons</taxon>
        <taxon>Gunneridae</taxon>
        <taxon>Pentapetalae</taxon>
        <taxon>rosids</taxon>
        <taxon>fabids</taxon>
        <taxon>Fabales</taxon>
        <taxon>Fabaceae</taxon>
        <taxon>Papilionoideae</taxon>
        <taxon>50 kb inversion clade</taxon>
        <taxon>NPAAA clade</taxon>
        <taxon>indigoferoid/millettioid clade</taxon>
        <taxon>Phaseoleae</taxon>
        <taxon>Mucuna</taxon>
    </lineage>
</organism>
<sequence length="145" mass="16260">MERSTIDVASGGALMDKTPTTTKHLISNMASNNTQQFGIIGAGQPRMHQLSITARVCCICTSMEHPTNMCPMLQETKSDHPESIGAISCYQYEKQPYQSRHFDNQYGKHPFRPRPSQGPYAAQRFGLVPNVRQAQSGYRPPNLQY</sequence>
<gene>
    <name evidence="1" type="ORF">CR513_39062</name>
</gene>
<reference evidence="1" key="1">
    <citation type="submission" date="2018-05" db="EMBL/GenBank/DDBJ databases">
        <title>Draft genome of Mucuna pruriens seed.</title>
        <authorList>
            <person name="Nnadi N.E."/>
            <person name="Vos R."/>
            <person name="Hasami M.H."/>
            <person name="Devisetty U.K."/>
            <person name="Aguiy J.C."/>
        </authorList>
    </citation>
    <scope>NUCLEOTIDE SEQUENCE [LARGE SCALE GENOMIC DNA]</scope>
    <source>
        <strain evidence="1">JCA_2017</strain>
    </source>
</reference>
<dbReference type="Proteomes" id="UP000257109">
    <property type="component" value="Unassembled WGS sequence"/>
</dbReference>
<evidence type="ECO:0000313" key="1">
    <source>
        <dbReference type="EMBL" id="RDX80386.1"/>
    </source>
</evidence>
<dbReference type="OrthoDB" id="1689420at2759"/>
<comment type="caution">
    <text evidence="1">The sequence shown here is derived from an EMBL/GenBank/DDBJ whole genome shotgun (WGS) entry which is preliminary data.</text>
</comment>
<dbReference type="EMBL" id="QJKJ01008237">
    <property type="protein sequence ID" value="RDX80386.1"/>
    <property type="molecule type" value="Genomic_DNA"/>
</dbReference>
<keyword evidence="2" id="KW-1185">Reference proteome</keyword>
<evidence type="ECO:0000313" key="2">
    <source>
        <dbReference type="Proteomes" id="UP000257109"/>
    </source>
</evidence>
<feature type="non-terminal residue" evidence="1">
    <location>
        <position position="1"/>
    </location>
</feature>